<name>A0A269PF46_9CORY</name>
<protein>
    <submittedName>
        <fullName evidence="1">Uncharacterized protein</fullName>
    </submittedName>
</protein>
<dbReference type="EMBL" id="NQMQ01000007">
    <property type="protein sequence ID" value="PAJ70727.1"/>
    <property type="molecule type" value="Genomic_DNA"/>
</dbReference>
<accession>A0A269PF46</accession>
<reference evidence="1 2" key="1">
    <citation type="submission" date="2017-08" db="EMBL/GenBank/DDBJ databases">
        <authorList>
            <person name="de Groot N.N."/>
        </authorList>
    </citation>
    <scope>NUCLEOTIDE SEQUENCE [LARGE SCALE GENOMIC DNA]</scope>
    <source>
        <strain evidence="1 2">NBT06-6</strain>
    </source>
</reference>
<evidence type="ECO:0000313" key="1">
    <source>
        <dbReference type="EMBL" id="PAJ70727.1"/>
    </source>
</evidence>
<dbReference type="AlphaFoldDB" id="A0A269PF46"/>
<gene>
    <name evidence="1" type="ORF">CIG21_03330</name>
</gene>
<proteinExistence type="predicted"/>
<dbReference type="RefSeq" id="WP_095275699.1">
    <property type="nucleotide sequence ID" value="NZ_CP047655.1"/>
</dbReference>
<dbReference type="Proteomes" id="UP000215771">
    <property type="component" value="Unassembled WGS sequence"/>
</dbReference>
<sequence length="181" mass="19575">MALTSWLPATLDNINQTVLTFSAGGELHVRVFGTQLAAFDVVQRVGANFEYSPERNRLRAAAAEGGVPGEEVPLPPARDYAVVDHTRCGLVADGHRPHWIPVTRAANSRDGKAGGWTQVEILQVEGTRVTFATDDGVVQGWFHNPNVLATGWRYHPKWRVLEAASGEVAVLAAQPIGACWA</sequence>
<evidence type="ECO:0000313" key="2">
    <source>
        <dbReference type="Proteomes" id="UP000215771"/>
    </source>
</evidence>
<organism evidence="1 2">
    <name type="scientific">Corynebacterium hadale</name>
    <dbReference type="NCBI Taxonomy" id="2026255"/>
    <lineage>
        <taxon>Bacteria</taxon>
        <taxon>Bacillati</taxon>
        <taxon>Actinomycetota</taxon>
        <taxon>Actinomycetes</taxon>
        <taxon>Mycobacteriales</taxon>
        <taxon>Corynebacteriaceae</taxon>
        <taxon>Corynebacterium</taxon>
    </lineage>
</organism>
<comment type="caution">
    <text evidence="1">The sequence shown here is derived from an EMBL/GenBank/DDBJ whole genome shotgun (WGS) entry which is preliminary data.</text>
</comment>